<comment type="caution">
    <text evidence="4">The sequence shown here is derived from an EMBL/GenBank/DDBJ whole genome shotgun (WGS) entry which is preliminary data.</text>
</comment>
<keyword evidence="3" id="KW-0597">Phosphoprotein</keyword>
<name>A0AA38BVN6_TAXCH</name>
<organism evidence="4 6">
    <name type="scientific">Taxus chinensis</name>
    <name type="common">Chinese yew</name>
    <name type="synonym">Taxus wallichiana var. chinensis</name>
    <dbReference type="NCBI Taxonomy" id="29808"/>
    <lineage>
        <taxon>Eukaryota</taxon>
        <taxon>Viridiplantae</taxon>
        <taxon>Streptophyta</taxon>
        <taxon>Embryophyta</taxon>
        <taxon>Tracheophyta</taxon>
        <taxon>Spermatophyta</taxon>
        <taxon>Pinopsida</taxon>
        <taxon>Pinidae</taxon>
        <taxon>Conifers II</taxon>
        <taxon>Cupressales</taxon>
        <taxon>Taxaceae</taxon>
        <taxon>Taxus</taxon>
    </lineage>
</organism>
<dbReference type="PANTHER" id="PTHR43719">
    <property type="entry name" value="TWO-COMPONENT HISTIDINE KINASE"/>
    <property type="match status" value="1"/>
</dbReference>
<dbReference type="GO" id="GO:0004673">
    <property type="term" value="F:protein histidine kinase activity"/>
    <property type="evidence" value="ECO:0007669"/>
    <property type="project" value="UniProtKB-EC"/>
</dbReference>
<protein>
    <recommendedName>
        <fullName evidence="2">histidine kinase</fullName>
        <ecNumber evidence="2">2.7.13.3</ecNumber>
    </recommendedName>
</protein>
<dbReference type="EMBL" id="JAHRHJ020003813">
    <property type="protein sequence ID" value="KAH9290000.1"/>
    <property type="molecule type" value="Genomic_DNA"/>
</dbReference>
<evidence type="ECO:0000256" key="3">
    <source>
        <dbReference type="ARBA" id="ARBA00022553"/>
    </source>
</evidence>
<keyword evidence="6" id="KW-1185">Reference proteome</keyword>
<dbReference type="EC" id="2.7.13.3" evidence="2"/>
<dbReference type="AlphaFoldDB" id="A0AA38BVN6"/>
<sequence length="61" mass="6778">ILNSVLDVSTVEVGKLQLKKTNFNIVQVLEEVVDMFYVVALQKGVEVVLDLCDESAEKVLL</sequence>
<reference evidence="4 6" key="1">
    <citation type="journal article" date="2021" name="Nat. Plants">
        <title>The Taxus genome provides insights into paclitaxel biosynthesis.</title>
        <authorList>
            <person name="Xiong X."/>
            <person name="Gou J."/>
            <person name="Liao Q."/>
            <person name="Li Y."/>
            <person name="Zhou Q."/>
            <person name="Bi G."/>
            <person name="Li C."/>
            <person name="Du R."/>
            <person name="Wang X."/>
            <person name="Sun T."/>
            <person name="Guo L."/>
            <person name="Liang H."/>
            <person name="Lu P."/>
            <person name="Wu Y."/>
            <person name="Zhang Z."/>
            <person name="Ro D.K."/>
            <person name="Shang Y."/>
            <person name="Huang S."/>
            <person name="Yan J."/>
        </authorList>
    </citation>
    <scope>NUCLEOTIDE SEQUENCE [LARGE SCALE GENOMIC DNA]</scope>
    <source>
        <strain evidence="4">Ta-2019</strain>
    </source>
</reference>
<dbReference type="InterPro" id="IPR036890">
    <property type="entry name" value="HATPase_C_sf"/>
</dbReference>
<dbReference type="PANTHER" id="PTHR43719:SF75">
    <property type="entry name" value="HISTIDINE KINASE CKI1"/>
    <property type="match status" value="1"/>
</dbReference>
<comment type="catalytic activity">
    <reaction evidence="1">
        <text>ATP + protein L-histidine = ADP + protein N-phospho-L-histidine.</text>
        <dbReference type="EC" id="2.7.13.3"/>
    </reaction>
</comment>
<feature type="non-terminal residue" evidence="4">
    <location>
        <position position="1"/>
    </location>
</feature>
<dbReference type="Gene3D" id="3.30.565.10">
    <property type="entry name" value="Histidine kinase-like ATPase, C-terminal domain"/>
    <property type="match status" value="1"/>
</dbReference>
<dbReference type="EMBL" id="JAHRHJ020000001">
    <property type="protein sequence ID" value="KAH9330388.1"/>
    <property type="molecule type" value="Genomic_DNA"/>
</dbReference>
<evidence type="ECO:0000256" key="2">
    <source>
        <dbReference type="ARBA" id="ARBA00012438"/>
    </source>
</evidence>
<evidence type="ECO:0000313" key="6">
    <source>
        <dbReference type="Proteomes" id="UP000824469"/>
    </source>
</evidence>
<gene>
    <name evidence="5" type="ORF">KI387_002496</name>
    <name evidence="4" type="ORF">KI387_034117</name>
</gene>
<evidence type="ECO:0000313" key="5">
    <source>
        <dbReference type="EMBL" id="KAH9330388.1"/>
    </source>
</evidence>
<evidence type="ECO:0000313" key="4">
    <source>
        <dbReference type="EMBL" id="KAH9290000.1"/>
    </source>
</evidence>
<accession>A0AA38BVN6</accession>
<dbReference type="InterPro" id="IPR050956">
    <property type="entry name" value="2C_system_His_kinase"/>
</dbReference>
<dbReference type="SUPFAM" id="SSF55874">
    <property type="entry name" value="ATPase domain of HSP90 chaperone/DNA topoisomerase II/histidine kinase"/>
    <property type="match status" value="1"/>
</dbReference>
<feature type="non-terminal residue" evidence="4">
    <location>
        <position position="61"/>
    </location>
</feature>
<evidence type="ECO:0000256" key="1">
    <source>
        <dbReference type="ARBA" id="ARBA00000085"/>
    </source>
</evidence>
<dbReference type="Proteomes" id="UP000824469">
    <property type="component" value="Unassembled WGS sequence"/>
</dbReference>
<proteinExistence type="predicted"/>